<proteinExistence type="predicted"/>
<dbReference type="RefSeq" id="WP_149853259.1">
    <property type="nucleotide sequence ID" value="NZ_VUOB01000061.1"/>
</dbReference>
<reference evidence="2 3" key="1">
    <citation type="submission" date="2019-09" db="EMBL/GenBank/DDBJ databases">
        <title>Goodfellowia gen. nov., a new genus of the Pseudonocardineae related to Actinoalloteichus, containing Goodfellowia coeruleoviolacea gen. nov., comb. nov. gen. nov., comb. nov.</title>
        <authorList>
            <person name="Labeda D."/>
        </authorList>
    </citation>
    <scope>NUCLEOTIDE SEQUENCE [LARGE SCALE GENOMIC DNA]</scope>
    <source>
        <strain evidence="2 3">AN110305</strain>
    </source>
</reference>
<keyword evidence="1" id="KW-1133">Transmembrane helix</keyword>
<evidence type="ECO:0000313" key="3">
    <source>
        <dbReference type="Proteomes" id="UP000323454"/>
    </source>
</evidence>
<dbReference type="Proteomes" id="UP000323454">
    <property type="component" value="Unassembled WGS sequence"/>
</dbReference>
<dbReference type="AlphaFoldDB" id="A0A5B2WR34"/>
<dbReference type="OrthoDB" id="5184455at2"/>
<keyword evidence="1" id="KW-0472">Membrane</keyword>
<sequence>MSIITQLWDSLSSLVRDTPRAVVVGAGLVALLVVLSRGPWRLARNAITIAHEGGHALVALLTGRRLAGVKLHSDTSGVTVSAGRSHGPGMVFTALAGYVTPSLLGLGAAALVSAGHVRVLLWISIALLLAMLVMIRNVFGVVSVVVTGGALFAVSWFTTYEVQAAFANLVCWFLLFGGVRPISELQRKRRRGRARDSDADQLARLTRVSGTAWVALFALVAVASLVLGGRLLLTSA</sequence>
<feature type="transmembrane region" description="Helical" evidence="1">
    <location>
        <begin position="91"/>
        <end position="113"/>
    </location>
</feature>
<feature type="transmembrane region" description="Helical" evidence="1">
    <location>
        <begin position="212"/>
        <end position="233"/>
    </location>
</feature>
<reference evidence="2 3" key="2">
    <citation type="submission" date="2019-09" db="EMBL/GenBank/DDBJ databases">
        <authorList>
            <person name="Jin C."/>
        </authorList>
    </citation>
    <scope>NUCLEOTIDE SEQUENCE [LARGE SCALE GENOMIC DNA]</scope>
    <source>
        <strain evidence="2 3">AN110305</strain>
    </source>
</reference>
<keyword evidence="1" id="KW-0812">Transmembrane</keyword>
<gene>
    <name evidence="2" type="ORF">F0L68_30225</name>
</gene>
<protein>
    <submittedName>
        <fullName evidence="2">M50 family metallopeptidase</fullName>
    </submittedName>
</protein>
<comment type="caution">
    <text evidence="2">The sequence shown here is derived from an EMBL/GenBank/DDBJ whole genome shotgun (WGS) entry which is preliminary data.</text>
</comment>
<name>A0A5B2WR34_9PSEU</name>
<feature type="transmembrane region" description="Helical" evidence="1">
    <location>
        <begin position="119"/>
        <end position="135"/>
    </location>
</feature>
<keyword evidence="3" id="KW-1185">Reference proteome</keyword>
<dbReference type="EMBL" id="VUOB01000061">
    <property type="protein sequence ID" value="KAA2254463.1"/>
    <property type="molecule type" value="Genomic_DNA"/>
</dbReference>
<feature type="transmembrane region" description="Helical" evidence="1">
    <location>
        <begin position="164"/>
        <end position="183"/>
    </location>
</feature>
<organism evidence="2 3">
    <name type="scientific">Solihabitans fulvus</name>
    <dbReference type="NCBI Taxonomy" id="1892852"/>
    <lineage>
        <taxon>Bacteria</taxon>
        <taxon>Bacillati</taxon>
        <taxon>Actinomycetota</taxon>
        <taxon>Actinomycetes</taxon>
        <taxon>Pseudonocardiales</taxon>
        <taxon>Pseudonocardiaceae</taxon>
        <taxon>Solihabitans</taxon>
    </lineage>
</organism>
<evidence type="ECO:0000256" key="1">
    <source>
        <dbReference type="SAM" id="Phobius"/>
    </source>
</evidence>
<dbReference type="InterPro" id="IPR049500">
    <property type="entry name" value="Peptidase_M50B-like"/>
</dbReference>
<feature type="transmembrane region" description="Helical" evidence="1">
    <location>
        <begin position="18"/>
        <end position="35"/>
    </location>
</feature>
<evidence type="ECO:0000313" key="2">
    <source>
        <dbReference type="EMBL" id="KAA2254463.1"/>
    </source>
</evidence>
<accession>A0A5B2WR34</accession>
<dbReference type="Pfam" id="PF13398">
    <property type="entry name" value="Peptidase_M50B"/>
    <property type="match status" value="1"/>
</dbReference>